<reference evidence="3" key="1">
    <citation type="submission" date="2016-10" db="EMBL/GenBank/DDBJ databases">
        <authorList>
            <person name="Varghese N."/>
            <person name="Submissions S."/>
        </authorList>
    </citation>
    <scope>NUCLEOTIDE SEQUENCE [LARGE SCALE GENOMIC DNA]</scope>
    <source>
        <strain evidence="3">CGMCC 1.9108</strain>
    </source>
</reference>
<name>A0A1G6VNX6_9RHOB</name>
<evidence type="ECO:0000256" key="1">
    <source>
        <dbReference type="SAM" id="MobiDB-lite"/>
    </source>
</evidence>
<proteinExistence type="predicted"/>
<evidence type="ECO:0000313" key="2">
    <source>
        <dbReference type="EMBL" id="SDD54575.1"/>
    </source>
</evidence>
<feature type="compositionally biased region" description="Basic and acidic residues" evidence="1">
    <location>
        <begin position="79"/>
        <end position="92"/>
    </location>
</feature>
<keyword evidence="3" id="KW-1185">Reference proteome</keyword>
<protein>
    <recommendedName>
        <fullName evidence="4">HTH-like domain-containing protein</fullName>
    </recommendedName>
</protein>
<dbReference type="Proteomes" id="UP000199628">
    <property type="component" value="Unassembled WGS sequence"/>
</dbReference>
<feature type="region of interest" description="Disordered" evidence="1">
    <location>
        <begin position="76"/>
        <end position="112"/>
    </location>
</feature>
<dbReference type="AlphaFoldDB" id="A0A1G6VNX6"/>
<dbReference type="STRING" id="639004.SAMN04488239_10899"/>
<evidence type="ECO:0008006" key="4">
    <source>
        <dbReference type="Google" id="ProtNLM"/>
    </source>
</evidence>
<evidence type="ECO:0000313" key="3">
    <source>
        <dbReference type="Proteomes" id="UP000199628"/>
    </source>
</evidence>
<sequence length="112" mass="12492">MKAVAARRSRFGYRRIGVMQERKGMIVNHKRLYLLYSEEKLGVPHPQQIEAGRRAHADWWQALGWIRDGLCEGGYAAHGRGDRGDAEGKAVEPRVTSGNTSKQPFSSPSTNA</sequence>
<organism evidence="2 3">
    <name type="scientific">Ruegeria marina</name>
    <dbReference type="NCBI Taxonomy" id="639004"/>
    <lineage>
        <taxon>Bacteria</taxon>
        <taxon>Pseudomonadati</taxon>
        <taxon>Pseudomonadota</taxon>
        <taxon>Alphaproteobacteria</taxon>
        <taxon>Rhodobacterales</taxon>
        <taxon>Roseobacteraceae</taxon>
        <taxon>Ruegeria</taxon>
    </lineage>
</organism>
<gene>
    <name evidence="2" type="ORF">SAMN04488239_10899</name>
</gene>
<feature type="compositionally biased region" description="Polar residues" evidence="1">
    <location>
        <begin position="96"/>
        <end position="112"/>
    </location>
</feature>
<accession>A0A1G6VNX6</accession>
<dbReference type="EMBL" id="FMZV01000008">
    <property type="protein sequence ID" value="SDD54575.1"/>
    <property type="molecule type" value="Genomic_DNA"/>
</dbReference>